<dbReference type="PROSITE" id="PS50240">
    <property type="entry name" value="TRYPSIN_DOM"/>
    <property type="match status" value="1"/>
</dbReference>
<dbReference type="PANTHER" id="PTHR24252">
    <property type="entry name" value="ACROSIN-RELATED"/>
    <property type="match status" value="1"/>
</dbReference>
<dbReference type="Gene3D" id="2.40.10.10">
    <property type="entry name" value="Trypsin-like serine proteases"/>
    <property type="match status" value="2"/>
</dbReference>
<dbReference type="InterPro" id="IPR018114">
    <property type="entry name" value="TRYPSIN_HIS"/>
</dbReference>
<evidence type="ECO:0000256" key="2">
    <source>
        <dbReference type="RuleBase" id="RU363034"/>
    </source>
</evidence>
<keyword evidence="2" id="KW-0720">Serine protease</keyword>
<feature type="chain" id="PRO_5045906309" evidence="3">
    <location>
        <begin position="24"/>
        <end position="307"/>
    </location>
</feature>
<dbReference type="AlphaFoldDB" id="A0A6J3C3G1"/>
<keyword evidence="5" id="KW-1185">Reference proteome</keyword>
<dbReference type="InterPro" id="IPR009003">
    <property type="entry name" value="Peptidase_S1_PA"/>
</dbReference>
<name>A0A6J3C3G1_GALME</name>
<dbReference type="InterPro" id="IPR043504">
    <property type="entry name" value="Peptidase_S1_PA_chymotrypsin"/>
</dbReference>
<feature type="domain" description="Peptidase S1" evidence="4">
    <location>
        <begin position="61"/>
        <end position="306"/>
    </location>
</feature>
<feature type="signal peptide" evidence="3">
    <location>
        <begin position="1"/>
        <end position="23"/>
    </location>
</feature>
<dbReference type="PROSITE" id="PS00134">
    <property type="entry name" value="TRYPSIN_HIS"/>
    <property type="match status" value="1"/>
</dbReference>
<dbReference type="PANTHER" id="PTHR24252:SF7">
    <property type="entry name" value="HYALIN"/>
    <property type="match status" value="1"/>
</dbReference>
<dbReference type="InterPro" id="IPR001254">
    <property type="entry name" value="Trypsin_dom"/>
</dbReference>
<proteinExistence type="predicted"/>
<dbReference type="GO" id="GO:0006508">
    <property type="term" value="P:proteolysis"/>
    <property type="evidence" value="ECO:0007669"/>
    <property type="project" value="UniProtKB-KW"/>
</dbReference>
<dbReference type="InterPro" id="IPR001314">
    <property type="entry name" value="Peptidase_S1A"/>
</dbReference>
<evidence type="ECO:0000313" key="6">
    <source>
        <dbReference type="RefSeq" id="XP_031765484.2"/>
    </source>
</evidence>
<dbReference type="GO" id="GO:0090729">
    <property type="term" value="F:toxin activity"/>
    <property type="evidence" value="ECO:0007669"/>
    <property type="project" value="UniProtKB-KW"/>
</dbReference>
<keyword evidence="3" id="KW-0732">Signal</keyword>
<dbReference type="RefSeq" id="XP_031765484.2">
    <property type="nucleotide sequence ID" value="XM_031909624.2"/>
</dbReference>
<dbReference type="SUPFAM" id="SSF50494">
    <property type="entry name" value="Trypsin-like serine proteases"/>
    <property type="match status" value="1"/>
</dbReference>
<dbReference type="Proteomes" id="UP001652740">
    <property type="component" value="Unplaced"/>
</dbReference>
<dbReference type="Pfam" id="PF00089">
    <property type="entry name" value="Trypsin"/>
    <property type="match status" value="1"/>
</dbReference>
<evidence type="ECO:0000313" key="5">
    <source>
        <dbReference type="Proteomes" id="UP001652740"/>
    </source>
</evidence>
<dbReference type="KEGG" id="gmw:113521020"/>
<dbReference type="PRINTS" id="PR00722">
    <property type="entry name" value="CHYMOTRYPSIN"/>
</dbReference>
<gene>
    <name evidence="6" type="primary">LOC113521020</name>
</gene>
<accession>A0A6J3C3G1</accession>
<evidence type="ECO:0000256" key="1">
    <source>
        <dbReference type="ARBA" id="ARBA00023157"/>
    </source>
</evidence>
<dbReference type="GO" id="GO:0004252">
    <property type="term" value="F:serine-type endopeptidase activity"/>
    <property type="evidence" value="ECO:0007669"/>
    <property type="project" value="InterPro"/>
</dbReference>
<reference evidence="6" key="1">
    <citation type="submission" date="2025-08" db="UniProtKB">
        <authorList>
            <consortium name="RefSeq"/>
        </authorList>
    </citation>
    <scope>IDENTIFICATION</scope>
    <source>
        <tissue evidence="6">Whole larvae</tissue>
    </source>
</reference>
<evidence type="ECO:0000256" key="3">
    <source>
        <dbReference type="SAM" id="SignalP"/>
    </source>
</evidence>
<keyword evidence="2" id="KW-0378">Hydrolase</keyword>
<keyword evidence="2" id="KW-0645">Protease</keyword>
<organism evidence="5 6">
    <name type="scientific">Galleria mellonella</name>
    <name type="common">Greater wax moth</name>
    <dbReference type="NCBI Taxonomy" id="7137"/>
    <lineage>
        <taxon>Eukaryota</taxon>
        <taxon>Metazoa</taxon>
        <taxon>Ecdysozoa</taxon>
        <taxon>Arthropoda</taxon>
        <taxon>Hexapoda</taxon>
        <taxon>Insecta</taxon>
        <taxon>Pterygota</taxon>
        <taxon>Neoptera</taxon>
        <taxon>Endopterygota</taxon>
        <taxon>Lepidoptera</taxon>
        <taxon>Glossata</taxon>
        <taxon>Ditrysia</taxon>
        <taxon>Pyraloidea</taxon>
        <taxon>Pyralidae</taxon>
        <taxon>Galleriinae</taxon>
        <taxon>Galleria</taxon>
    </lineage>
</organism>
<dbReference type="PROSITE" id="PS00135">
    <property type="entry name" value="TRYPSIN_SER"/>
    <property type="match status" value="1"/>
</dbReference>
<dbReference type="GeneID" id="113521020"/>
<evidence type="ECO:0000259" key="4">
    <source>
        <dbReference type="PROSITE" id="PS50240"/>
    </source>
</evidence>
<dbReference type="InParanoid" id="A0A6J3C3G1"/>
<sequence>MIASEDFFIKFLRIVFLFSSVVTVGEKAFQACKNYAQTMLECHNILYPSARVRVPIDFLLYPHMVLIGFRKNDTEQVAWKCGGTLISNKWVLTAAHCAHDPASGPASILRLGTATFEFDELEELAQERVVGEVISHPEYKPPSKYNDIALMSAEPPFVLSRDIRVACLQLDDEVKYKNLTAIGFGVTASGARSGSQTLMKVDVDIIENAVCNRSMKSMIKRKVLARGIIPDQLCAGDYVHGGRDTCQGDSGGPLQYMEDRVDCVNTFPLHKVIGVTSFGKDCGRKMAPGVYTRVSKYIDWIEGIVWP</sequence>
<dbReference type="InterPro" id="IPR033116">
    <property type="entry name" value="TRYPSIN_SER"/>
</dbReference>
<protein>
    <submittedName>
        <fullName evidence="6">Serine protease snake-like</fullName>
    </submittedName>
</protein>
<dbReference type="CDD" id="cd00190">
    <property type="entry name" value="Tryp_SPc"/>
    <property type="match status" value="1"/>
</dbReference>
<keyword evidence="1" id="KW-1015">Disulfide bond</keyword>
<dbReference type="GO" id="GO:0005576">
    <property type="term" value="C:extracellular region"/>
    <property type="evidence" value="ECO:0007669"/>
    <property type="project" value="UniProtKB-SubCell"/>
</dbReference>
<dbReference type="SMART" id="SM00020">
    <property type="entry name" value="Tryp_SPc"/>
    <property type="match status" value="1"/>
</dbReference>